<dbReference type="InterPro" id="IPR043129">
    <property type="entry name" value="ATPase_NBD"/>
</dbReference>
<dbReference type="Pfam" id="PF00022">
    <property type="entry name" value="Actin"/>
    <property type="match status" value="1"/>
</dbReference>
<organism evidence="1 2">
    <name type="scientific">Saguinus oedipus</name>
    <name type="common">Cotton-top tamarin</name>
    <name type="synonym">Oedipomidas oedipus</name>
    <dbReference type="NCBI Taxonomy" id="9490"/>
    <lineage>
        <taxon>Eukaryota</taxon>
        <taxon>Metazoa</taxon>
        <taxon>Chordata</taxon>
        <taxon>Craniata</taxon>
        <taxon>Vertebrata</taxon>
        <taxon>Euteleostomi</taxon>
        <taxon>Mammalia</taxon>
        <taxon>Eutheria</taxon>
        <taxon>Euarchontoglires</taxon>
        <taxon>Primates</taxon>
        <taxon>Haplorrhini</taxon>
        <taxon>Platyrrhini</taxon>
        <taxon>Cebidae</taxon>
        <taxon>Callitrichinae</taxon>
        <taxon>Saguinus</taxon>
    </lineage>
</organism>
<evidence type="ECO:0000313" key="1">
    <source>
        <dbReference type="EMBL" id="KAK2117219.1"/>
    </source>
</evidence>
<dbReference type="SUPFAM" id="SSF53067">
    <property type="entry name" value="Actin-like ATPase domain"/>
    <property type="match status" value="1"/>
</dbReference>
<reference evidence="1 2" key="1">
    <citation type="submission" date="2023-05" db="EMBL/GenBank/DDBJ databases">
        <title>B98-5 Cell Line De Novo Hybrid Assembly: An Optical Mapping Approach.</title>
        <authorList>
            <person name="Kananen K."/>
            <person name="Auerbach J.A."/>
            <person name="Kautto E."/>
            <person name="Blachly J.S."/>
        </authorList>
    </citation>
    <scope>NUCLEOTIDE SEQUENCE [LARGE SCALE GENOMIC DNA]</scope>
    <source>
        <strain evidence="1">B95-8</strain>
        <tissue evidence="1">Cell line</tissue>
    </source>
</reference>
<dbReference type="Proteomes" id="UP001266305">
    <property type="component" value="Unassembled WGS sequence"/>
</dbReference>
<protein>
    <submittedName>
        <fullName evidence="1">Actin-like protein 6B</fullName>
    </submittedName>
</protein>
<gene>
    <name evidence="1" type="primary">ACTL6B_2</name>
    <name evidence="1" type="ORF">P7K49_004105</name>
</gene>
<dbReference type="InterPro" id="IPR004000">
    <property type="entry name" value="Actin"/>
</dbReference>
<proteinExistence type="predicted"/>
<dbReference type="PANTHER" id="PTHR11937">
    <property type="entry name" value="ACTIN"/>
    <property type="match status" value="1"/>
</dbReference>
<keyword evidence="2" id="KW-1185">Reference proteome</keyword>
<accession>A0ABQ9W818</accession>
<dbReference type="Gene3D" id="3.30.420.40">
    <property type="match status" value="1"/>
</dbReference>
<sequence>MKVVRLWLCPDFLSELPNGREFGGSPLTGLFPRTDEVGALVFDIGSFSVRAGYAGEDCPKGRAEDPAVGLDRGKKVTPLPADPPPTLPHQADFPTTVGLLAAEEGGGLELEGDKEKKGKIFHIDTNALHVPRDGAEVMSPLKNGMIEDWECFRAILDHTYSKHVKSEPNLHPVLMSEAPWNTRAKREKLTELMFEQYNIPAFFLCKTAVLTAYPLG</sequence>
<name>A0ABQ9W818_SAGOE</name>
<dbReference type="EMBL" id="JASSZA010000002">
    <property type="protein sequence ID" value="KAK2117219.1"/>
    <property type="molecule type" value="Genomic_DNA"/>
</dbReference>
<evidence type="ECO:0000313" key="2">
    <source>
        <dbReference type="Proteomes" id="UP001266305"/>
    </source>
</evidence>
<comment type="caution">
    <text evidence="1">The sequence shown here is derived from an EMBL/GenBank/DDBJ whole genome shotgun (WGS) entry which is preliminary data.</text>
</comment>